<organism evidence="2 3">
    <name type="scientific">Nonomuraea mesophila</name>
    <dbReference type="NCBI Taxonomy" id="2530382"/>
    <lineage>
        <taxon>Bacteria</taxon>
        <taxon>Bacillati</taxon>
        <taxon>Actinomycetota</taxon>
        <taxon>Actinomycetes</taxon>
        <taxon>Streptosporangiales</taxon>
        <taxon>Streptosporangiaceae</taxon>
        <taxon>Nonomuraea</taxon>
    </lineage>
</organism>
<evidence type="ECO:0000313" key="3">
    <source>
        <dbReference type="Proteomes" id="UP000295136"/>
    </source>
</evidence>
<sequence>MSLKHHVIPEEHFLALAAGAGGAEAAHLLARAQYSKHVLLVHGVATAARTAGHPGAGPAARAYALLKRAQQHHKEAADAVLRHPAVGAWAWRTYHALSRSVDGHSPARLAAVAAAAAVRAGMDFSIEVPVEDGGAMLPSLGRALCAGPTALVRREGGPAEVISAGETVRIPDDPHVDGPGWEALRVLSTMSGGRRVALCVDDLDPYRMPGARLFARRLSGEELDLWRAALRGAWELLVDHHWTIAAEVCAVTRVLTPLTDVPGDQISGSSREAFGCVALSTPPDATTLALTFAHEVQHGKLSALLDVVPLLRPSGDNRYYAPWRDDPRPLGGLFQGAYAYVGVSGFWRRQRLLEHGEAALAATAEFYRWREAAEGATREIAASGYLTPRGERFVAGMAATLAAWRDEEVSDAAIEKAREDAAAHREEWRRRNGLTPPTPDGVTVPG</sequence>
<accession>A0A4R5FIZ6</accession>
<dbReference type="RefSeq" id="WP_132631569.1">
    <property type="nucleotide sequence ID" value="NZ_SMLD01000043.1"/>
</dbReference>
<dbReference type="InterPro" id="IPR026337">
    <property type="entry name" value="AKG_HExxH"/>
</dbReference>
<evidence type="ECO:0000313" key="2">
    <source>
        <dbReference type="EMBL" id="TDE51494.1"/>
    </source>
</evidence>
<feature type="region of interest" description="Disordered" evidence="1">
    <location>
        <begin position="417"/>
        <end position="446"/>
    </location>
</feature>
<evidence type="ECO:0000256" key="1">
    <source>
        <dbReference type="SAM" id="MobiDB-lite"/>
    </source>
</evidence>
<dbReference type="NCBIfam" id="TIGR04267">
    <property type="entry name" value="mod_HExxH"/>
    <property type="match status" value="1"/>
</dbReference>
<reference evidence="2 3" key="1">
    <citation type="submission" date="2019-03" db="EMBL/GenBank/DDBJ databases">
        <title>Draft genome sequences of novel Actinobacteria.</title>
        <authorList>
            <person name="Sahin N."/>
            <person name="Ay H."/>
            <person name="Saygin H."/>
        </authorList>
    </citation>
    <scope>NUCLEOTIDE SEQUENCE [LARGE SCALE GENOMIC DNA]</scope>
    <source>
        <strain evidence="2 3">6K102</strain>
    </source>
</reference>
<feature type="compositionally biased region" description="Basic and acidic residues" evidence="1">
    <location>
        <begin position="417"/>
        <end position="430"/>
    </location>
</feature>
<dbReference type="EMBL" id="SMLD01000043">
    <property type="protein sequence ID" value="TDE51494.1"/>
    <property type="molecule type" value="Genomic_DNA"/>
</dbReference>
<keyword evidence="3" id="KW-1185">Reference proteome</keyword>
<gene>
    <name evidence="2" type="ORF">E1295_18495</name>
</gene>
<proteinExistence type="predicted"/>
<dbReference type="AlphaFoldDB" id="A0A4R5FIZ6"/>
<comment type="caution">
    <text evidence="2">The sequence shown here is derived from an EMBL/GenBank/DDBJ whole genome shotgun (WGS) entry which is preliminary data.</text>
</comment>
<name>A0A4R5FIZ6_9ACTN</name>
<dbReference type="Proteomes" id="UP000295136">
    <property type="component" value="Unassembled WGS sequence"/>
</dbReference>
<protein>
    <submittedName>
        <fullName evidence="2">HEXXH motif domain-containing protein</fullName>
    </submittedName>
</protein>